<gene>
    <name evidence="2" type="ORF">JMJ77_006792</name>
</gene>
<evidence type="ECO:0000256" key="1">
    <source>
        <dbReference type="SAM" id="MobiDB-lite"/>
    </source>
</evidence>
<accession>A0A9P7RKF5</accession>
<comment type="caution">
    <text evidence="2">The sequence shown here is derived from an EMBL/GenBank/DDBJ whole genome shotgun (WGS) entry which is preliminary data.</text>
</comment>
<keyword evidence="2" id="KW-0675">Receptor</keyword>
<proteinExistence type="predicted"/>
<dbReference type="Proteomes" id="UP000699042">
    <property type="component" value="Unassembled WGS sequence"/>
</dbReference>
<dbReference type="AlphaFoldDB" id="A0A9P7RKF5"/>
<dbReference type="OrthoDB" id="4803341at2759"/>
<feature type="region of interest" description="Disordered" evidence="1">
    <location>
        <begin position="1"/>
        <end position="44"/>
    </location>
</feature>
<evidence type="ECO:0000313" key="2">
    <source>
        <dbReference type="EMBL" id="KAG7059429.1"/>
    </source>
</evidence>
<name>A0A9P7RKF5_9PEZI</name>
<organism evidence="2 3">
    <name type="scientific">Colletotrichum scovillei</name>
    <dbReference type="NCBI Taxonomy" id="1209932"/>
    <lineage>
        <taxon>Eukaryota</taxon>
        <taxon>Fungi</taxon>
        <taxon>Dikarya</taxon>
        <taxon>Ascomycota</taxon>
        <taxon>Pezizomycotina</taxon>
        <taxon>Sordariomycetes</taxon>
        <taxon>Hypocreomycetidae</taxon>
        <taxon>Glomerellales</taxon>
        <taxon>Glomerellaceae</taxon>
        <taxon>Colletotrichum</taxon>
        <taxon>Colletotrichum acutatum species complex</taxon>
    </lineage>
</organism>
<sequence>MHLPPRLLSAHNRYQVHREKEEARRKKKKRGKPLPRSFHSSRIRQSTTKISAISNLFCPISRTPPCPSLLHRLPADIDDDLREQLRARDMLDTLKMSETQLTFGRTDDYIFISKPKKGIAYVEARFKDGKGLAQTDKGCQLLLSKLEREWSAPKLKDDTVISLEADLLKEPVFHKEIPSDMFHSLRVVEFQGLDPSTRVVSIRDVAIKVNLYGCTPESPSESDDELVDILASATKVDGIWELC</sequence>
<evidence type="ECO:0000313" key="3">
    <source>
        <dbReference type="Proteomes" id="UP000699042"/>
    </source>
</evidence>
<dbReference type="EMBL" id="JAESDN010000001">
    <property type="protein sequence ID" value="KAG7059429.1"/>
    <property type="molecule type" value="Genomic_DNA"/>
</dbReference>
<protein>
    <submittedName>
        <fullName evidence="2">Thyroid receptor-interacting protein 13</fullName>
    </submittedName>
</protein>
<reference evidence="2" key="1">
    <citation type="submission" date="2021-05" db="EMBL/GenBank/DDBJ databases">
        <title>Comparative genomics of three Colletotrichum scovillei strains and genetic complementation revealed genes involved fungal growth and virulence on chili pepper.</title>
        <authorList>
            <person name="Hsieh D.-K."/>
            <person name="Chuang S.-C."/>
            <person name="Chen C.-Y."/>
            <person name="Chao Y.-T."/>
            <person name="Lu M.-Y.J."/>
            <person name="Lee M.-H."/>
            <person name="Shih M.-C."/>
        </authorList>
    </citation>
    <scope>NUCLEOTIDE SEQUENCE</scope>
    <source>
        <strain evidence="2">Coll-153</strain>
    </source>
</reference>
<keyword evidence="3" id="KW-1185">Reference proteome</keyword>